<dbReference type="AlphaFoldDB" id="K2NBB4"/>
<organism evidence="3 4">
    <name type="scientific">Trypanosoma cruzi marinkellei</name>
    <dbReference type="NCBI Taxonomy" id="85056"/>
    <lineage>
        <taxon>Eukaryota</taxon>
        <taxon>Discoba</taxon>
        <taxon>Euglenozoa</taxon>
        <taxon>Kinetoplastea</taxon>
        <taxon>Metakinetoplastina</taxon>
        <taxon>Trypanosomatida</taxon>
        <taxon>Trypanosomatidae</taxon>
        <taxon>Trypanosoma</taxon>
        <taxon>Schizotrypanum</taxon>
    </lineage>
</organism>
<dbReference type="InterPro" id="IPR055239">
    <property type="entry name" value="TS_C"/>
</dbReference>
<gene>
    <name evidence="3" type="ORF">MOQ_009959</name>
</gene>
<feature type="non-terminal residue" evidence="3">
    <location>
        <position position="162"/>
    </location>
</feature>
<dbReference type="SUPFAM" id="SSF49899">
    <property type="entry name" value="Concanavalin A-like lectins/glucanases"/>
    <property type="match status" value="1"/>
</dbReference>
<feature type="domain" description="Trans-sialidase C-terminal" evidence="2">
    <location>
        <begin position="1"/>
        <end position="117"/>
    </location>
</feature>
<accession>K2NBB4</accession>
<dbReference type="GO" id="GO:0004308">
    <property type="term" value="F:exo-alpha-sialidase activity"/>
    <property type="evidence" value="ECO:0007669"/>
    <property type="project" value="InterPro"/>
</dbReference>
<dbReference type="Proteomes" id="UP000007350">
    <property type="component" value="Unassembled WGS sequence"/>
</dbReference>
<feature type="region of interest" description="Disordered" evidence="1">
    <location>
        <begin position="120"/>
        <end position="162"/>
    </location>
</feature>
<feature type="compositionally biased region" description="Acidic residues" evidence="1">
    <location>
        <begin position="123"/>
        <end position="133"/>
    </location>
</feature>
<protein>
    <submittedName>
        <fullName evidence="3">Trans-sialidase, putative</fullName>
    </submittedName>
</protein>
<dbReference type="InterPro" id="IPR013320">
    <property type="entry name" value="ConA-like_dom_sf"/>
</dbReference>
<reference evidence="3 4" key="1">
    <citation type="journal article" date="2012" name="BMC Genomics">
        <title>Comparative genomic analysis of human infective Trypanosoma cruzi lineages with the bat-restricted subspecies T. cruzi marinkellei.</title>
        <authorList>
            <person name="Franzen O."/>
            <person name="Talavera-Lopez C."/>
            <person name="Ochaya S."/>
            <person name="Butler C.E."/>
            <person name="Messenger L.A."/>
            <person name="Lewis M.D."/>
            <person name="Llewellyn M.S."/>
            <person name="Marinkelle C.J."/>
            <person name="Tyler K.M."/>
            <person name="Miles M.A."/>
            <person name="Andersson B."/>
        </authorList>
    </citation>
    <scope>NUCLEOTIDE SEQUENCE [LARGE SCALE GENOMIC DNA]</scope>
    <source>
        <strain evidence="3 4">B7</strain>
    </source>
</reference>
<sequence length="162" mass="17589">MGVRLEDKKKLMELSYDGVKKWRVLCGDGKTKRLQSTWEKETPYQVAILLQNATQGTVYVDGQRVCGGAQRNSDKKESKGISHFYIGGDGDSADNTRSQGVVRVTVKNVLLYNRPWTLPGDTADVEEVADSPPEDVVSPPEAASPSMLVEQIAAPPAGRPSG</sequence>
<keyword evidence="4" id="KW-1185">Reference proteome</keyword>
<dbReference type="PRINTS" id="PR01803">
    <property type="entry name" value="TCSIALIDASE"/>
</dbReference>
<dbReference type="Pfam" id="PF22925">
    <property type="entry name" value="TS_C"/>
    <property type="match status" value="1"/>
</dbReference>
<comment type="caution">
    <text evidence="3">The sequence shown here is derived from an EMBL/GenBank/DDBJ whole genome shotgun (WGS) entry which is preliminary data.</text>
</comment>
<dbReference type="InterPro" id="IPR008377">
    <property type="entry name" value="Sialidase_trypan"/>
</dbReference>
<dbReference type="EMBL" id="AHKC01021066">
    <property type="protein sequence ID" value="EKF26352.1"/>
    <property type="molecule type" value="Genomic_DNA"/>
</dbReference>
<evidence type="ECO:0000313" key="3">
    <source>
        <dbReference type="EMBL" id="EKF26352.1"/>
    </source>
</evidence>
<dbReference type="Gene3D" id="2.60.120.200">
    <property type="match status" value="1"/>
</dbReference>
<proteinExistence type="predicted"/>
<evidence type="ECO:0000313" key="4">
    <source>
        <dbReference type="Proteomes" id="UP000007350"/>
    </source>
</evidence>
<evidence type="ECO:0000256" key="1">
    <source>
        <dbReference type="SAM" id="MobiDB-lite"/>
    </source>
</evidence>
<name>K2NBB4_TRYCR</name>
<evidence type="ECO:0000259" key="2">
    <source>
        <dbReference type="Pfam" id="PF22925"/>
    </source>
</evidence>